<dbReference type="RefSeq" id="WP_106542972.1">
    <property type="nucleotide sequence ID" value="NZ_BLAU01000001.1"/>
</dbReference>
<feature type="transmembrane region" description="Helical" evidence="6">
    <location>
        <begin position="163"/>
        <end position="181"/>
    </location>
</feature>
<dbReference type="SUPFAM" id="SSF103473">
    <property type="entry name" value="MFS general substrate transporter"/>
    <property type="match status" value="1"/>
</dbReference>
<feature type="transmembrane region" description="Helical" evidence="6">
    <location>
        <begin position="138"/>
        <end position="157"/>
    </location>
</feature>
<keyword evidence="5 6" id="KW-0472">Membrane</keyword>
<feature type="transmembrane region" description="Helical" evidence="6">
    <location>
        <begin position="333"/>
        <end position="353"/>
    </location>
</feature>
<dbReference type="GO" id="GO:0022857">
    <property type="term" value="F:transmembrane transporter activity"/>
    <property type="evidence" value="ECO:0007669"/>
    <property type="project" value="InterPro"/>
</dbReference>
<sequence>MKNNKSNLAVLPVLFGFFIMGFADVVGISTSYVKQDFHLSDSLANLLPMMVFLWFAVFSVPTGLLMNSIGRKKTVLLSLAITFIALIIPLIAYRFSIILFAFALLGIGNTITQVSLNPLLTNVVSNEKLTSSLTLGQFVKAIASFSGPIITGLAFGSFGNWKLIFPIFAAVTLISGLWLVLTPIPKEKQEVATSGFVESFSLLKDPVILMLFIGIVLLVGIDVGLNTALPKFLMERSDIPIEKAGLATSLYFAARTIGTFVGAILLMKVSGRKFYIGSMILGTVAMFVLLILSNIWGILVMVFLLGLAIANVFPIIFSAALKKEPQRANEVSGLLIMGVAGGAVLPPIMGVVADYSSQTGAMFVLLLALIYLLFSAFKMQRDK</sequence>
<accession>A0A2P8C9L5</accession>
<evidence type="ECO:0000256" key="6">
    <source>
        <dbReference type="SAM" id="Phobius"/>
    </source>
</evidence>
<dbReference type="InterPro" id="IPR011701">
    <property type="entry name" value="MFS"/>
</dbReference>
<dbReference type="GO" id="GO:0005886">
    <property type="term" value="C:plasma membrane"/>
    <property type="evidence" value="ECO:0007669"/>
    <property type="project" value="UniProtKB-SubCell"/>
</dbReference>
<evidence type="ECO:0000313" key="9">
    <source>
        <dbReference type="Proteomes" id="UP000240621"/>
    </source>
</evidence>
<evidence type="ECO:0000256" key="5">
    <source>
        <dbReference type="ARBA" id="ARBA00023136"/>
    </source>
</evidence>
<protein>
    <submittedName>
        <fullName evidence="8">Fucose permease</fullName>
    </submittedName>
</protein>
<dbReference type="InterPro" id="IPR020846">
    <property type="entry name" value="MFS_dom"/>
</dbReference>
<feature type="transmembrane region" description="Helical" evidence="6">
    <location>
        <begin position="298"/>
        <end position="321"/>
    </location>
</feature>
<feature type="transmembrane region" description="Helical" evidence="6">
    <location>
        <begin position="97"/>
        <end position="117"/>
    </location>
</feature>
<proteinExistence type="predicted"/>
<dbReference type="InterPro" id="IPR050375">
    <property type="entry name" value="MFS_TsgA-like"/>
</dbReference>
<feature type="transmembrane region" description="Helical" evidence="6">
    <location>
        <begin position="249"/>
        <end position="267"/>
    </location>
</feature>
<gene>
    <name evidence="8" type="ORF">CLV93_10867</name>
</gene>
<feature type="transmembrane region" description="Helical" evidence="6">
    <location>
        <begin position="359"/>
        <end position="377"/>
    </location>
</feature>
<evidence type="ECO:0000259" key="7">
    <source>
        <dbReference type="PROSITE" id="PS50850"/>
    </source>
</evidence>
<dbReference type="InterPro" id="IPR036259">
    <property type="entry name" value="MFS_trans_sf"/>
</dbReference>
<dbReference type="Gene3D" id="1.20.1250.20">
    <property type="entry name" value="MFS general substrate transporter like domains"/>
    <property type="match status" value="2"/>
</dbReference>
<dbReference type="OrthoDB" id="3225787at2"/>
<evidence type="ECO:0000256" key="4">
    <source>
        <dbReference type="ARBA" id="ARBA00022989"/>
    </source>
</evidence>
<dbReference type="PROSITE" id="PS50850">
    <property type="entry name" value="MFS"/>
    <property type="match status" value="1"/>
</dbReference>
<keyword evidence="4 6" id="KW-1133">Transmembrane helix</keyword>
<dbReference type="Pfam" id="PF07690">
    <property type="entry name" value="MFS_1"/>
    <property type="match status" value="1"/>
</dbReference>
<evidence type="ECO:0000256" key="1">
    <source>
        <dbReference type="ARBA" id="ARBA00004429"/>
    </source>
</evidence>
<feature type="transmembrane region" description="Helical" evidence="6">
    <location>
        <begin position="47"/>
        <end position="67"/>
    </location>
</feature>
<organism evidence="8 9">
    <name type="scientific">Prolixibacter denitrificans</name>
    <dbReference type="NCBI Taxonomy" id="1541063"/>
    <lineage>
        <taxon>Bacteria</taxon>
        <taxon>Pseudomonadati</taxon>
        <taxon>Bacteroidota</taxon>
        <taxon>Bacteroidia</taxon>
        <taxon>Marinilabiliales</taxon>
        <taxon>Prolixibacteraceae</taxon>
        <taxon>Prolixibacter</taxon>
    </lineage>
</organism>
<feature type="transmembrane region" description="Helical" evidence="6">
    <location>
        <begin position="74"/>
        <end position="91"/>
    </location>
</feature>
<evidence type="ECO:0000256" key="3">
    <source>
        <dbReference type="ARBA" id="ARBA00022692"/>
    </source>
</evidence>
<dbReference type="PANTHER" id="PTHR43702">
    <property type="entry name" value="L-FUCOSE-PROTON SYMPORTER"/>
    <property type="match status" value="1"/>
</dbReference>
<reference evidence="8 9" key="1">
    <citation type="submission" date="2018-03" db="EMBL/GenBank/DDBJ databases">
        <title>Genomic Encyclopedia of Archaeal and Bacterial Type Strains, Phase II (KMG-II): from individual species to whole genera.</title>
        <authorList>
            <person name="Goeker M."/>
        </authorList>
    </citation>
    <scope>NUCLEOTIDE SEQUENCE [LARGE SCALE GENOMIC DNA]</scope>
    <source>
        <strain evidence="8 9">DSM 27267</strain>
    </source>
</reference>
<dbReference type="Proteomes" id="UP000240621">
    <property type="component" value="Unassembled WGS sequence"/>
</dbReference>
<keyword evidence="2" id="KW-1003">Cell membrane</keyword>
<feature type="transmembrane region" description="Helical" evidence="6">
    <location>
        <begin position="207"/>
        <end position="229"/>
    </location>
</feature>
<dbReference type="AlphaFoldDB" id="A0A2P8C9L5"/>
<feature type="domain" description="Major facilitator superfamily (MFS) profile" evidence="7">
    <location>
        <begin position="8"/>
        <end position="383"/>
    </location>
</feature>
<dbReference type="PANTHER" id="PTHR43702:SF3">
    <property type="entry name" value="PROTEIN TSGA"/>
    <property type="match status" value="1"/>
</dbReference>
<keyword evidence="3 6" id="KW-0812">Transmembrane</keyword>
<name>A0A2P8C9L5_9BACT</name>
<dbReference type="EMBL" id="PYGC01000008">
    <property type="protein sequence ID" value="PSK81669.1"/>
    <property type="molecule type" value="Genomic_DNA"/>
</dbReference>
<comment type="caution">
    <text evidence="8">The sequence shown here is derived from an EMBL/GenBank/DDBJ whole genome shotgun (WGS) entry which is preliminary data.</text>
</comment>
<comment type="subcellular location">
    <subcellularLocation>
        <location evidence="1">Cell inner membrane</location>
        <topology evidence="1">Multi-pass membrane protein</topology>
    </subcellularLocation>
</comment>
<evidence type="ECO:0000313" key="8">
    <source>
        <dbReference type="EMBL" id="PSK81669.1"/>
    </source>
</evidence>
<evidence type="ECO:0000256" key="2">
    <source>
        <dbReference type="ARBA" id="ARBA00022475"/>
    </source>
</evidence>
<feature type="transmembrane region" description="Helical" evidence="6">
    <location>
        <begin position="274"/>
        <end position="292"/>
    </location>
</feature>